<protein>
    <submittedName>
        <fullName evidence="2">Uncharacterized protein</fullName>
    </submittedName>
</protein>
<organism evidence="2">
    <name type="scientific">mine drainage metagenome</name>
    <dbReference type="NCBI Taxonomy" id="410659"/>
    <lineage>
        <taxon>unclassified sequences</taxon>
        <taxon>metagenomes</taxon>
        <taxon>ecological metagenomes</taxon>
    </lineage>
</organism>
<sequence length="58" mass="6604">MMKKKNRIQIASQIIAQLKREMQQPRLTESVRNGISLQTGSGKEEQTVRLATTPHLDN</sequence>
<feature type="region of interest" description="Disordered" evidence="1">
    <location>
        <begin position="32"/>
        <end position="58"/>
    </location>
</feature>
<dbReference type="EMBL" id="CABN01000039">
    <property type="protein sequence ID" value="CBH99650.1"/>
    <property type="molecule type" value="Genomic_DNA"/>
</dbReference>
<reference evidence="2" key="1">
    <citation type="submission" date="2009-10" db="EMBL/GenBank/DDBJ databases">
        <title>Diversity of trophic interactions inside an arsenic-rich microbial ecosystem.</title>
        <authorList>
            <person name="Bertin P.N."/>
            <person name="Heinrich-Salmeron A."/>
            <person name="Pelletier E."/>
            <person name="Goulhen-Chollet F."/>
            <person name="Arsene-Ploetze F."/>
            <person name="Gallien S."/>
            <person name="Calteau A."/>
            <person name="Vallenet D."/>
            <person name="Casiot C."/>
            <person name="Chane-Woon-Ming B."/>
            <person name="Giloteaux L."/>
            <person name="Barakat M."/>
            <person name="Bonnefoy V."/>
            <person name="Bruneel O."/>
            <person name="Chandler M."/>
            <person name="Cleiss J."/>
            <person name="Duran R."/>
            <person name="Elbaz-Poulichet F."/>
            <person name="Fonknechten N."/>
            <person name="Lauga B."/>
            <person name="Mornico D."/>
            <person name="Ortet P."/>
            <person name="Schaeffer C."/>
            <person name="Siguier P."/>
            <person name="Alexander Thil Smith A."/>
            <person name="Van Dorsselaer A."/>
            <person name="Weissenbach J."/>
            <person name="Medigue C."/>
            <person name="Le Paslier D."/>
        </authorList>
    </citation>
    <scope>NUCLEOTIDE SEQUENCE</scope>
</reference>
<comment type="caution">
    <text evidence="2">The sequence shown here is derived from an EMBL/GenBank/DDBJ whole genome shotgun (WGS) entry which is preliminary data.</text>
</comment>
<feature type="compositionally biased region" description="Polar residues" evidence="1">
    <location>
        <begin position="32"/>
        <end position="41"/>
    </location>
</feature>
<name>E6PXJ1_9ZZZZ</name>
<dbReference type="AlphaFoldDB" id="E6PXJ1"/>
<evidence type="ECO:0000313" key="2">
    <source>
        <dbReference type="EMBL" id="CBH99650.1"/>
    </source>
</evidence>
<proteinExistence type="predicted"/>
<evidence type="ECO:0000256" key="1">
    <source>
        <dbReference type="SAM" id="MobiDB-lite"/>
    </source>
</evidence>
<gene>
    <name evidence="2" type="ORF">CARN3_0591</name>
</gene>
<accession>E6PXJ1</accession>